<proteinExistence type="predicted"/>
<comment type="caution">
    <text evidence="1">The sequence shown here is derived from an EMBL/GenBank/DDBJ whole genome shotgun (WGS) entry which is preliminary data.</text>
</comment>
<evidence type="ECO:0000313" key="1">
    <source>
        <dbReference type="EMBL" id="OWJ66594.1"/>
    </source>
</evidence>
<dbReference type="EMBL" id="NHON01000022">
    <property type="protein sequence ID" value="OWJ66594.1"/>
    <property type="molecule type" value="Genomic_DNA"/>
</dbReference>
<sequence length="248" mass="27729">MGEPGPAPLAVVRRKRDTAFLTEARVAELIRPRPFGRERLIAERARLTQEMGPLDLWEGYRDFTAADDSFKRSSNSVRTSHKYGRVYVQLARRYRPWTVVEIGTAFGVSGMYWLAGLQANRRGRLVTFDPNRQWQEIARANLAAVSPRFTAVADTFEAGFEAAKIRFGRPGIAFIDGIHVGDIVKAQAEQLIGRLASPWILVFDDIRFNDGMYRCFREIEQAAGVVSAVEIESRVGILEVDPATGAPS</sequence>
<dbReference type="InterPro" id="IPR029063">
    <property type="entry name" value="SAM-dependent_MTases_sf"/>
</dbReference>
<dbReference type="Proteomes" id="UP000196655">
    <property type="component" value="Unassembled WGS sequence"/>
</dbReference>
<dbReference type="RefSeq" id="WP_088151633.1">
    <property type="nucleotide sequence ID" value="NZ_NHON01000022.1"/>
</dbReference>
<keyword evidence="2" id="KW-1185">Reference proteome</keyword>
<gene>
    <name evidence="1" type="ORF">BWR60_13930</name>
</gene>
<name>A0A211ZN49_9PROT</name>
<dbReference type="AlphaFoldDB" id="A0A211ZN49"/>
<protein>
    <recommendedName>
        <fullName evidence="3">Methyltransferase</fullName>
    </recommendedName>
</protein>
<organism evidence="1 2">
    <name type="scientific">Inquilinus limosus</name>
    <dbReference type="NCBI Taxonomy" id="171674"/>
    <lineage>
        <taxon>Bacteria</taxon>
        <taxon>Pseudomonadati</taxon>
        <taxon>Pseudomonadota</taxon>
        <taxon>Alphaproteobacteria</taxon>
        <taxon>Rhodospirillales</taxon>
        <taxon>Rhodospirillaceae</taxon>
        <taxon>Inquilinus</taxon>
    </lineage>
</organism>
<dbReference type="SUPFAM" id="SSF53335">
    <property type="entry name" value="S-adenosyl-L-methionine-dependent methyltransferases"/>
    <property type="match status" value="1"/>
</dbReference>
<reference evidence="2" key="1">
    <citation type="submission" date="2017-05" db="EMBL/GenBank/DDBJ databases">
        <authorList>
            <person name="Macchi M."/>
            <person name="Festa S."/>
            <person name="Coppotelli B.M."/>
            <person name="Morelli I.S."/>
        </authorList>
    </citation>
    <scope>NUCLEOTIDE SEQUENCE [LARGE SCALE GENOMIC DNA]</scope>
    <source>
        <strain evidence="2">I</strain>
    </source>
</reference>
<dbReference type="Gene3D" id="3.40.50.150">
    <property type="entry name" value="Vaccinia Virus protein VP39"/>
    <property type="match status" value="1"/>
</dbReference>
<accession>A0A211ZN49</accession>
<dbReference type="STRING" id="1122125.GCA_000423185_01774"/>
<dbReference type="OrthoDB" id="6075445at2"/>
<dbReference type="Pfam" id="PF13578">
    <property type="entry name" value="Methyltransf_24"/>
    <property type="match status" value="1"/>
</dbReference>
<evidence type="ECO:0000313" key="2">
    <source>
        <dbReference type="Proteomes" id="UP000196655"/>
    </source>
</evidence>
<evidence type="ECO:0008006" key="3">
    <source>
        <dbReference type="Google" id="ProtNLM"/>
    </source>
</evidence>